<dbReference type="PANTHER" id="PTHR22939:SF129">
    <property type="entry name" value="SERINE PROTEASE HTRA2, MITOCHONDRIAL"/>
    <property type="match status" value="1"/>
</dbReference>
<protein>
    <submittedName>
        <fullName evidence="1">Trypsin-like peptidase domain-containing protein</fullName>
    </submittedName>
</protein>
<dbReference type="Gene3D" id="2.40.10.120">
    <property type="match status" value="1"/>
</dbReference>
<name>A0ABW6A0Y9_9BACT</name>
<dbReference type="CDD" id="cd17036">
    <property type="entry name" value="T3SC_YbjN-like_1"/>
    <property type="match status" value="1"/>
</dbReference>
<dbReference type="InterPro" id="IPR009003">
    <property type="entry name" value="Peptidase_S1_PA"/>
</dbReference>
<comment type="caution">
    <text evidence="1">The sequence shown here is derived from an EMBL/GenBank/DDBJ whole genome shotgun (WGS) entry which is preliminary data.</text>
</comment>
<dbReference type="Gene3D" id="3.30.1460.10">
    <property type="match status" value="1"/>
</dbReference>
<dbReference type="EMBL" id="JBHUOZ010000001">
    <property type="protein sequence ID" value="MFD2918959.1"/>
    <property type="molecule type" value="Genomic_DNA"/>
</dbReference>
<dbReference type="Pfam" id="PF13365">
    <property type="entry name" value="Trypsin_2"/>
    <property type="match status" value="1"/>
</dbReference>
<proteinExistence type="predicted"/>
<evidence type="ECO:0000313" key="1">
    <source>
        <dbReference type="EMBL" id="MFD2918959.1"/>
    </source>
</evidence>
<organism evidence="1 2">
    <name type="scientific">Terrimonas rubra</name>
    <dbReference type="NCBI Taxonomy" id="1035890"/>
    <lineage>
        <taxon>Bacteria</taxon>
        <taxon>Pseudomonadati</taxon>
        <taxon>Bacteroidota</taxon>
        <taxon>Chitinophagia</taxon>
        <taxon>Chitinophagales</taxon>
        <taxon>Chitinophagaceae</taxon>
        <taxon>Terrimonas</taxon>
    </lineage>
</organism>
<dbReference type="InterPro" id="IPR001940">
    <property type="entry name" value="Peptidase_S1C"/>
</dbReference>
<accession>A0ABW6A0Y9</accession>
<dbReference type="RefSeq" id="WP_386095645.1">
    <property type="nucleotide sequence ID" value="NZ_JBHUOZ010000001.1"/>
</dbReference>
<dbReference type="SUPFAM" id="SSF50494">
    <property type="entry name" value="Trypsin-like serine proteases"/>
    <property type="match status" value="1"/>
</dbReference>
<evidence type="ECO:0000313" key="2">
    <source>
        <dbReference type="Proteomes" id="UP001597511"/>
    </source>
</evidence>
<dbReference type="Proteomes" id="UP001597511">
    <property type="component" value="Unassembled WGS sequence"/>
</dbReference>
<dbReference type="SUPFAM" id="SSF69635">
    <property type="entry name" value="Type III secretory system chaperone-like"/>
    <property type="match status" value="1"/>
</dbReference>
<dbReference type="PRINTS" id="PR00834">
    <property type="entry name" value="PROTEASES2C"/>
</dbReference>
<gene>
    <name evidence="1" type="ORF">ACFS6H_04495</name>
</gene>
<reference evidence="2" key="1">
    <citation type="journal article" date="2019" name="Int. J. Syst. Evol. Microbiol.">
        <title>The Global Catalogue of Microorganisms (GCM) 10K type strain sequencing project: providing services to taxonomists for standard genome sequencing and annotation.</title>
        <authorList>
            <consortium name="The Broad Institute Genomics Platform"/>
            <consortium name="The Broad Institute Genome Sequencing Center for Infectious Disease"/>
            <person name="Wu L."/>
            <person name="Ma J."/>
        </authorList>
    </citation>
    <scope>NUCLEOTIDE SEQUENCE [LARGE SCALE GENOMIC DNA]</scope>
    <source>
        <strain evidence="2">KCTC 23299</strain>
    </source>
</reference>
<keyword evidence="2" id="KW-1185">Reference proteome</keyword>
<dbReference type="PANTHER" id="PTHR22939">
    <property type="entry name" value="SERINE PROTEASE FAMILY S1C HTRA-RELATED"/>
    <property type="match status" value="1"/>
</dbReference>
<sequence>MDSQQIIEKYQQAIIQIATNNGTGTGFYLKEFDIIVTNDHVVADNAEVTIAGKLFEKVFSRVWYTDRKHDLAFLEAPKNIELPDVRLGVYESMKDGDAVLAIGHPFGLNYTATQGVVSKVDRIRDGLKFIQIDAAINPGNSGGPLVNKSGEVIGVNSFIIKGGDNLGFALPVSYLREALQMYLPNRGQASTRCYSCSYLVTASNIESKKYCPSCGTEVKLPEIPEKETEPVGAAKTIEDILRELGKDVRLAREGVNNWSVKEGSAKIKIAYNADNYFIAGDAYLCQMPADVTKIKPLYQYLLQENYKLDGLVLSCVKNNIVLSRIIYDLDMNKETGVNEFKNLFTNADKYDDVLKHEFGCLDRLEE</sequence>